<dbReference type="Gene3D" id="3.30.428.10">
    <property type="entry name" value="HIT-like"/>
    <property type="match status" value="1"/>
</dbReference>
<comment type="caution">
    <text evidence="5">The sequence shown here is derived from an EMBL/GenBank/DDBJ whole genome shotgun (WGS) entry which is preliminary data.</text>
</comment>
<dbReference type="PROSITE" id="PS51084">
    <property type="entry name" value="HIT_2"/>
    <property type="match status" value="1"/>
</dbReference>
<evidence type="ECO:0000259" key="4">
    <source>
        <dbReference type="PROSITE" id="PS51084"/>
    </source>
</evidence>
<dbReference type="SUPFAM" id="SSF54197">
    <property type="entry name" value="HIT-like"/>
    <property type="match status" value="1"/>
</dbReference>
<dbReference type="PANTHER" id="PTHR46648">
    <property type="entry name" value="HIT FAMILY PROTEIN 1"/>
    <property type="match status" value="1"/>
</dbReference>
<dbReference type="InterPro" id="IPR036265">
    <property type="entry name" value="HIT-like_sf"/>
</dbReference>
<gene>
    <name evidence="5" type="ORF">CO057_03280</name>
</gene>
<dbReference type="Proteomes" id="UP000230251">
    <property type="component" value="Unassembled WGS sequence"/>
</dbReference>
<dbReference type="Pfam" id="PF01230">
    <property type="entry name" value="HIT"/>
    <property type="match status" value="1"/>
</dbReference>
<dbReference type="GO" id="GO:0009117">
    <property type="term" value="P:nucleotide metabolic process"/>
    <property type="evidence" value="ECO:0007669"/>
    <property type="project" value="TreeGrafter"/>
</dbReference>
<evidence type="ECO:0000256" key="1">
    <source>
        <dbReference type="PIRSR" id="PIRSR601310-1"/>
    </source>
</evidence>
<reference evidence="6" key="1">
    <citation type="submission" date="2017-09" db="EMBL/GenBank/DDBJ databases">
        <title>Depth-based differentiation of microbial function through sediment-hosted aquifers and enrichment of novel symbionts in the deep terrestrial subsurface.</title>
        <authorList>
            <person name="Probst A.J."/>
            <person name="Ladd B."/>
            <person name="Jarett J.K."/>
            <person name="Geller-Mcgrath D.E."/>
            <person name="Sieber C.M.K."/>
            <person name="Emerson J.B."/>
            <person name="Anantharaman K."/>
            <person name="Thomas B.C."/>
            <person name="Malmstrom R."/>
            <person name="Stieglmeier M."/>
            <person name="Klingl A."/>
            <person name="Woyke T."/>
            <person name="Ryan C.M."/>
            <person name="Banfield J.F."/>
        </authorList>
    </citation>
    <scope>NUCLEOTIDE SEQUENCE [LARGE SCALE GENOMIC DNA]</scope>
</reference>
<dbReference type="PROSITE" id="PS00892">
    <property type="entry name" value="HIT_1"/>
    <property type="match status" value="1"/>
</dbReference>
<dbReference type="AlphaFoldDB" id="A0A2M8ENQ7"/>
<feature type="domain" description="HIT" evidence="4">
    <location>
        <begin position="5"/>
        <end position="112"/>
    </location>
</feature>
<proteinExistence type="predicted"/>
<protein>
    <recommendedName>
        <fullName evidence="4">HIT domain-containing protein</fullName>
    </recommendedName>
</protein>
<evidence type="ECO:0000313" key="6">
    <source>
        <dbReference type="Proteomes" id="UP000230251"/>
    </source>
</evidence>
<dbReference type="PANTHER" id="PTHR46648:SF1">
    <property type="entry name" value="ADENOSINE 5'-MONOPHOSPHORAMIDASE HNT1"/>
    <property type="match status" value="1"/>
</dbReference>
<organism evidence="5 6">
    <name type="scientific">Candidatus Uhrbacteria bacterium CG_4_9_14_0_2_um_filter_41_50</name>
    <dbReference type="NCBI Taxonomy" id="1975031"/>
    <lineage>
        <taxon>Bacteria</taxon>
        <taxon>Candidatus Uhriibacteriota</taxon>
    </lineage>
</organism>
<dbReference type="PRINTS" id="PR00332">
    <property type="entry name" value="HISTRIAD"/>
</dbReference>
<name>A0A2M8ENQ7_9BACT</name>
<sequence length="134" mass="15183">MKDCLFCKIIAGEIPSEKIYEDDQIFVFLDIHPVSRGHALIIPKNHSQYLNDDSEEDAVAIIKTIYYLAPKIMQALGATGYNLGMNHGVSAGQDIFHTHLHLMPRYDGEPRNFDKTNTTPAELKEIGEKIRKEL</sequence>
<feature type="short sequence motif" description="Histidine triad motif" evidence="2 3">
    <location>
        <begin position="97"/>
        <end position="101"/>
    </location>
</feature>
<dbReference type="GO" id="GO:0003824">
    <property type="term" value="F:catalytic activity"/>
    <property type="evidence" value="ECO:0007669"/>
    <property type="project" value="InterPro"/>
</dbReference>
<dbReference type="EMBL" id="PFSI01000050">
    <property type="protein sequence ID" value="PJC24321.1"/>
    <property type="molecule type" value="Genomic_DNA"/>
</dbReference>
<dbReference type="InterPro" id="IPR001310">
    <property type="entry name" value="Histidine_triad_HIT"/>
</dbReference>
<evidence type="ECO:0000256" key="3">
    <source>
        <dbReference type="PROSITE-ProRule" id="PRU00464"/>
    </source>
</evidence>
<accession>A0A2M8ENQ7</accession>
<evidence type="ECO:0000313" key="5">
    <source>
        <dbReference type="EMBL" id="PJC24321.1"/>
    </source>
</evidence>
<evidence type="ECO:0000256" key="2">
    <source>
        <dbReference type="PIRSR" id="PIRSR601310-3"/>
    </source>
</evidence>
<feature type="active site" description="Tele-AMP-histidine intermediate" evidence="1">
    <location>
        <position position="99"/>
    </location>
</feature>
<dbReference type="InterPro" id="IPR011146">
    <property type="entry name" value="HIT-like"/>
</dbReference>
<dbReference type="InterPro" id="IPR019808">
    <property type="entry name" value="Histidine_triad_CS"/>
</dbReference>